<dbReference type="Pfam" id="PF14213">
    <property type="entry name" value="DUF4325"/>
    <property type="match status" value="1"/>
</dbReference>
<dbReference type="EMBL" id="NIRO01000005">
    <property type="protein sequence ID" value="PHI15358.1"/>
    <property type="molecule type" value="Genomic_DNA"/>
</dbReference>
<keyword evidence="2" id="KW-0808">Transferase</keyword>
<organism evidence="2 3">
    <name type="scientific">Fusobacterium nucleatum subsp. polymorphum</name>
    <name type="common">Fusobacterium polymorphum</name>
    <dbReference type="NCBI Taxonomy" id="76857"/>
    <lineage>
        <taxon>Bacteria</taxon>
        <taxon>Fusobacteriati</taxon>
        <taxon>Fusobacteriota</taxon>
        <taxon>Fusobacteriia</taxon>
        <taxon>Fusobacteriales</taxon>
        <taxon>Fusobacteriaceae</taxon>
        <taxon>Fusobacterium</taxon>
    </lineage>
</organism>
<proteinExistence type="predicted"/>
<sequence>MSVLMKKYKENKITVHLAEEYLGEHLISRSIARRILSNIEKFKVIFLDFNGVKTIGQAFADEIFRVFRNKHKEITILPINMNEEVKFMIKRVDKNMVIE</sequence>
<dbReference type="GO" id="GO:0016301">
    <property type="term" value="F:kinase activity"/>
    <property type="evidence" value="ECO:0007669"/>
    <property type="project" value="UniProtKB-KW"/>
</dbReference>
<name>A0A2C6CBK4_FUSNP</name>
<evidence type="ECO:0000313" key="3">
    <source>
        <dbReference type="Proteomes" id="UP000224507"/>
    </source>
</evidence>
<comment type="caution">
    <text evidence="2">The sequence shown here is derived from an EMBL/GenBank/DDBJ whole genome shotgun (WGS) entry which is preliminary data.</text>
</comment>
<dbReference type="InterPro" id="IPR025474">
    <property type="entry name" value="DUF4325"/>
</dbReference>
<protein>
    <submittedName>
        <fullName evidence="2">Histidine kinase</fullName>
    </submittedName>
</protein>
<gene>
    <name evidence="2" type="ORF">CBG56_05945</name>
</gene>
<dbReference type="Proteomes" id="UP000224507">
    <property type="component" value="Unassembled WGS sequence"/>
</dbReference>
<reference evidence="2 3" key="1">
    <citation type="submission" date="2017-06" db="EMBL/GenBank/DDBJ databases">
        <title>Draft genome sequence of Fusobacterium nucleatum subsp. polymorphum KCOM 1274 (=ChDC F309).</title>
        <authorList>
            <person name="Kook J.-K."/>
            <person name="Park S.-N."/>
            <person name="Lim Y.K."/>
            <person name="Roh H."/>
        </authorList>
    </citation>
    <scope>NUCLEOTIDE SEQUENCE [LARGE SCALE GENOMIC DNA]</scope>
    <source>
        <strain evidence="3">KCOM 1274 (ChDC F309)</strain>
    </source>
</reference>
<keyword evidence="2" id="KW-0418">Kinase</keyword>
<feature type="domain" description="DUF4325" evidence="1">
    <location>
        <begin position="32"/>
        <end position="86"/>
    </location>
</feature>
<dbReference type="RefSeq" id="WP_233485970.1">
    <property type="nucleotide sequence ID" value="NZ_CP077153.1"/>
</dbReference>
<evidence type="ECO:0000313" key="2">
    <source>
        <dbReference type="EMBL" id="PHI15358.1"/>
    </source>
</evidence>
<dbReference type="AlphaFoldDB" id="A0A2C6CBK4"/>
<evidence type="ECO:0000259" key="1">
    <source>
        <dbReference type="Pfam" id="PF14213"/>
    </source>
</evidence>
<accession>A0A2C6CBK4</accession>